<evidence type="ECO:0000313" key="1">
    <source>
        <dbReference type="EMBL" id="KAJ9061429.1"/>
    </source>
</evidence>
<gene>
    <name evidence="1" type="primary">STE23_44</name>
    <name evidence="1" type="ORF">DSO57_1020919</name>
</gene>
<keyword evidence="2" id="KW-1185">Reference proteome</keyword>
<keyword evidence="1" id="KW-0482">Metalloprotease</keyword>
<reference evidence="1" key="1">
    <citation type="submission" date="2022-04" db="EMBL/GenBank/DDBJ databases">
        <title>Genome of the entomopathogenic fungus Entomophthora muscae.</title>
        <authorList>
            <person name="Elya C."/>
            <person name="Lovett B.R."/>
            <person name="Lee E."/>
            <person name="Macias A.M."/>
            <person name="Hajek A.E."/>
            <person name="De Bivort B.L."/>
            <person name="Kasson M.T."/>
            <person name="De Fine Licht H.H."/>
            <person name="Stajich J.E."/>
        </authorList>
    </citation>
    <scope>NUCLEOTIDE SEQUENCE</scope>
    <source>
        <strain evidence="1">Berkeley</strain>
    </source>
</reference>
<proteinExistence type="predicted"/>
<protein>
    <submittedName>
        <fullName evidence="1">Metalloprotease</fullName>
        <ecNumber evidence="1">3.4.24.56</ecNumber>
    </submittedName>
</protein>
<organism evidence="1 2">
    <name type="scientific">Entomophthora muscae</name>
    <dbReference type="NCBI Taxonomy" id="34485"/>
    <lineage>
        <taxon>Eukaryota</taxon>
        <taxon>Fungi</taxon>
        <taxon>Fungi incertae sedis</taxon>
        <taxon>Zoopagomycota</taxon>
        <taxon>Entomophthoromycotina</taxon>
        <taxon>Entomophthoromycetes</taxon>
        <taxon>Entomophthorales</taxon>
        <taxon>Entomophthoraceae</taxon>
        <taxon>Entomophthora</taxon>
    </lineage>
</organism>
<keyword evidence="1" id="KW-0378">Hydrolase</keyword>
<dbReference type="EC" id="3.4.24.56" evidence="1"/>
<sequence length="730" mass="83916">MEVLNHQIQLSVVPVKDIRTLEIQFEVPSQIALYESKPSNYIAHLIGHEGSGSILSLLKRKGWVTELCSSTGSNHAEFAIFEISAELTPEGYEHVQDVIETIFQYIELIKKNGVNKDLFDELKSLYDLTFRFQEKSNISNYVSRLAGIMQRPAPPQLVLASSSVFSKFDPTAIHQTLDCLDPQKMMVTLISKDIENRKDLKCEHWYSTQHCIEPIDPLFIKRLLSHAPNPDLHLPYPNPFIPSNFELVKTELAGETQPVLLARDPLNTVWYHRGFFEVPRVSMCLFIQNLYAYATPRLFICLELLKDIVTENLAEYGYDAQMAGLNYEIDVQYRGINIMVHGYSHKLEKLLYEIVGHLKTPKITETTFSMCKEKMIRSLKNSRMNAPVNHAGYFTSYSMLEKMWTNEEKAAEAPHITVEELTLFAKSFFSRAHVETLVVGNYLPQDCLKMVKNFQDLFDFTPLHKAEIPIRRNVLLNESSCSLVHEMEVFDPSNVNSAIEFYLDIYAYPEAELRAYTELICHMIAEPAFNQLRTVEQLGYIVFGGSRSFASRGGIRILIQSERDPVYLESRIECFLIQFKDQVAAYSPEEFESRLKSLIDHKLKKDENLGQLVRRDWDSISSRFYDFDSIQKLVDALKTATLEKTVAVIEEYMLKASPRRRKFSLHMRSQTLPKEDLPDCPRIEDCGIVVRNIVDWKLTRLLSPAPSALSHHEVYPLTSTVVPEEKKANL</sequence>
<keyword evidence="1" id="KW-0645">Protease</keyword>
<evidence type="ECO:0000313" key="2">
    <source>
        <dbReference type="Proteomes" id="UP001165960"/>
    </source>
</evidence>
<name>A0ACC2SGC8_9FUNG</name>
<dbReference type="EMBL" id="QTSX02005070">
    <property type="protein sequence ID" value="KAJ9061429.1"/>
    <property type="molecule type" value="Genomic_DNA"/>
</dbReference>
<dbReference type="Proteomes" id="UP001165960">
    <property type="component" value="Unassembled WGS sequence"/>
</dbReference>
<comment type="caution">
    <text evidence="1">The sequence shown here is derived from an EMBL/GenBank/DDBJ whole genome shotgun (WGS) entry which is preliminary data.</text>
</comment>
<accession>A0ACC2SGC8</accession>